<feature type="domain" description="Nudix hydrolase" evidence="4">
    <location>
        <begin position="189"/>
        <end position="326"/>
    </location>
</feature>
<dbReference type="GO" id="GO:0051287">
    <property type="term" value="F:NAD binding"/>
    <property type="evidence" value="ECO:0007669"/>
    <property type="project" value="TreeGrafter"/>
</dbReference>
<proteinExistence type="inferred from homology"/>
<keyword evidence="2 3" id="KW-0378">Hydrolase</keyword>
<dbReference type="AlphaFoldDB" id="A0AAD3H2U0"/>
<dbReference type="CDD" id="cd04670">
    <property type="entry name" value="NUDIX_ASFGF2_Nudt6"/>
    <property type="match status" value="1"/>
</dbReference>
<evidence type="ECO:0000259" key="4">
    <source>
        <dbReference type="PROSITE" id="PS51462"/>
    </source>
</evidence>
<dbReference type="Pfam" id="PF18290">
    <property type="entry name" value="Nudix_hydro"/>
    <property type="match status" value="1"/>
</dbReference>
<dbReference type="InterPro" id="IPR040618">
    <property type="entry name" value="Pre-Nudix"/>
</dbReference>
<dbReference type="PRINTS" id="PR00502">
    <property type="entry name" value="NUDIXFAMILY"/>
</dbReference>
<evidence type="ECO:0000256" key="3">
    <source>
        <dbReference type="RuleBase" id="RU003476"/>
    </source>
</evidence>
<evidence type="ECO:0000313" key="5">
    <source>
        <dbReference type="EMBL" id="GFH48018.1"/>
    </source>
</evidence>
<sequence>MQGLSVKGMKKSIVKSSAVLLGSYLQGAFSSQTAVQAAFLSSFNTHRSSSSLLKSNLKLERYTSFSDSSLLTSTRMTSTTAASEATLLLPYEDGSHGSAKIIIDMESDLYNPESLSIDDFQQRLEATIIACKELNKSALWLEVHMSQARYIQACTDIPGLELHHTEGAMIKLSLWLKDNVENKIPDFATHQVGVGAIVVNSRDEILCVRELRRNFRKWKIPGGLSELGESLDEAAIREVKEETGVDCVFKSVLGFRHSHNLQFGRSDMYFVCRLEPVEVDGVIPIPEAQEGEIAAADWVPLQEYKDMINGNGDDPNPHPMMQTMMEIYDANSDIQRTVVSSIVPGRKASPIYHVPTNKDGI</sequence>
<dbReference type="InterPro" id="IPR020476">
    <property type="entry name" value="Nudix_hydrolase"/>
</dbReference>
<dbReference type="InterPro" id="IPR015797">
    <property type="entry name" value="NUDIX_hydrolase-like_dom_sf"/>
</dbReference>
<evidence type="ECO:0000256" key="1">
    <source>
        <dbReference type="ARBA" id="ARBA00005582"/>
    </source>
</evidence>
<dbReference type="GO" id="GO:0035529">
    <property type="term" value="F:NADH pyrophosphatase activity"/>
    <property type="evidence" value="ECO:0007669"/>
    <property type="project" value="TreeGrafter"/>
</dbReference>
<dbReference type="PANTHER" id="PTHR13994">
    <property type="entry name" value="NUDIX HYDROLASE RELATED"/>
    <property type="match status" value="1"/>
</dbReference>
<dbReference type="Gene3D" id="3.90.79.10">
    <property type="entry name" value="Nucleoside Triphosphate Pyrophosphohydrolase"/>
    <property type="match status" value="1"/>
</dbReference>
<dbReference type="GO" id="GO:0047631">
    <property type="term" value="F:ADP-ribose diphosphatase activity"/>
    <property type="evidence" value="ECO:0007669"/>
    <property type="project" value="TreeGrafter"/>
</dbReference>
<protein>
    <recommendedName>
        <fullName evidence="4">Nudix hydrolase domain-containing protein</fullName>
    </recommendedName>
</protein>
<dbReference type="EMBL" id="BLLK01000025">
    <property type="protein sequence ID" value="GFH48018.1"/>
    <property type="molecule type" value="Genomic_DNA"/>
</dbReference>
<dbReference type="Gene3D" id="3.40.630.30">
    <property type="match status" value="1"/>
</dbReference>
<accession>A0AAD3H2U0</accession>
<dbReference type="PROSITE" id="PS00893">
    <property type="entry name" value="NUDIX_BOX"/>
    <property type="match status" value="1"/>
</dbReference>
<evidence type="ECO:0000256" key="2">
    <source>
        <dbReference type="ARBA" id="ARBA00022801"/>
    </source>
</evidence>
<keyword evidence="6" id="KW-1185">Reference proteome</keyword>
<comment type="similarity">
    <text evidence="1 3">Belongs to the Nudix hydrolase family.</text>
</comment>
<dbReference type="InterPro" id="IPR003293">
    <property type="entry name" value="Nudix_hydrolase6-like"/>
</dbReference>
<dbReference type="Proteomes" id="UP001054902">
    <property type="component" value="Unassembled WGS sequence"/>
</dbReference>
<dbReference type="Pfam" id="PF00293">
    <property type="entry name" value="NUDIX"/>
    <property type="match status" value="1"/>
</dbReference>
<dbReference type="PANTHER" id="PTHR13994:SF13">
    <property type="entry name" value="FI03680P"/>
    <property type="match status" value="1"/>
</dbReference>
<organism evidence="5 6">
    <name type="scientific">Chaetoceros tenuissimus</name>
    <dbReference type="NCBI Taxonomy" id="426638"/>
    <lineage>
        <taxon>Eukaryota</taxon>
        <taxon>Sar</taxon>
        <taxon>Stramenopiles</taxon>
        <taxon>Ochrophyta</taxon>
        <taxon>Bacillariophyta</taxon>
        <taxon>Coscinodiscophyceae</taxon>
        <taxon>Chaetocerotophycidae</taxon>
        <taxon>Chaetocerotales</taxon>
        <taxon>Chaetocerotaceae</taxon>
        <taxon>Chaetoceros</taxon>
    </lineage>
</organism>
<reference evidence="5 6" key="1">
    <citation type="journal article" date="2021" name="Sci. Rep.">
        <title>The genome of the diatom Chaetoceros tenuissimus carries an ancient integrated fragment of an extant virus.</title>
        <authorList>
            <person name="Hongo Y."/>
            <person name="Kimura K."/>
            <person name="Takaki Y."/>
            <person name="Yoshida Y."/>
            <person name="Baba S."/>
            <person name="Kobayashi G."/>
            <person name="Nagasaki K."/>
            <person name="Hano T."/>
            <person name="Tomaru Y."/>
        </authorList>
    </citation>
    <scope>NUCLEOTIDE SEQUENCE [LARGE SCALE GENOMIC DNA]</scope>
    <source>
        <strain evidence="5 6">NIES-3715</strain>
    </source>
</reference>
<evidence type="ECO:0000313" key="6">
    <source>
        <dbReference type="Proteomes" id="UP001054902"/>
    </source>
</evidence>
<gene>
    <name evidence="5" type="ORF">CTEN210_04494</name>
</gene>
<dbReference type="PROSITE" id="PS51462">
    <property type="entry name" value="NUDIX"/>
    <property type="match status" value="1"/>
</dbReference>
<dbReference type="SUPFAM" id="SSF55811">
    <property type="entry name" value="Nudix"/>
    <property type="match status" value="1"/>
</dbReference>
<dbReference type="InterPro" id="IPR000086">
    <property type="entry name" value="NUDIX_hydrolase_dom"/>
</dbReference>
<comment type="caution">
    <text evidence="5">The sequence shown here is derived from an EMBL/GenBank/DDBJ whole genome shotgun (WGS) entry which is preliminary data.</text>
</comment>
<name>A0AAD3H2U0_9STRA</name>
<dbReference type="InterPro" id="IPR020084">
    <property type="entry name" value="NUDIX_hydrolase_CS"/>
</dbReference>